<name>A0A8H8A1J2_9FUNG</name>
<dbReference type="SUPFAM" id="SSF53098">
    <property type="entry name" value="Ribonuclease H-like"/>
    <property type="match status" value="1"/>
</dbReference>
<feature type="non-terminal residue" evidence="2">
    <location>
        <position position="1"/>
    </location>
</feature>
<dbReference type="Gene3D" id="3.30.420.10">
    <property type="entry name" value="Ribonuclease H-like superfamily/Ribonuclease H"/>
    <property type="match status" value="1"/>
</dbReference>
<dbReference type="GO" id="GO:0005634">
    <property type="term" value="C:nucleus"/>
    <property type="evidence" value="ECO:0007669"/>
    <property type="project" value="UniProtKB-ARBA"/>
</dbReference>
<evidence type="ECO:0000259" key="1">
    <source>
        <dbReference type="PROSITE" id="PS50994"/>
    </source>
</evidence>
<gene>
    <name evidence="2" type="ORF">BJ554DRAFT_7704</name>
</gene>
<protein>
    <recommendedName>
        <fullName evidence="1">Integrase catalytic domain-containing protein</fullName>
    </recommendedName>
</protein>
<dbReference type="GO" id="GO:0003676">
    <property type="term" value="F:nucleic acid binding"/>
    <property type="evidence" value="ECO:0007669"/>
    <property type="project" value="InterPro"/>
</dbReference>
<dbReference type="AlphaFoldDB" id="A0A8H8A1J2"/>
<dbReference type="GO" id="GO:0015074">
    <property type="term" value="P:DNA integration"/>
    <property type="evidence" value="ECO:0007669"/>
    <property type="project" value="InterPro"/>
</dbReference>
<accession>A0A8H8A1J2</accession>
<dbReference type="Proteomes" id="UP000673691">
    <property type="component" value="Unassembled WGS sequence"/>
</dbReference>
<evidence type="ECO:0000313" key="2">
    <source>
        <dbReference type="EMBL" id="KAG5463423.1"/>
    </source>
</evidence>
<sequence length="179" mass="19329">LERRTGISPLHHTDKGGEFLSAYCINYLRELGNGQTTGARDAPSPNRISERAYQMLEGRVRSIMADNPALFAAHVGGGAENGRLLLRRSALASWSDPDGAEPAGPSACNPVPPSHLRLRFLRPTSPVPRARAQVRADGIEGTFGGYGSASGIFRLWLPSTTRSSSVASRHGQNPRHHLR</sequence>
<evidence type="ECO:0000313" key="3">
    <source>
        <dbReference type="Proteomes" id="UP000673691"/>
    </source>
</evidence>
<keyword evidence="3" id="KW-1185">Reference proteome</keyword>
<dbReference type="EMBL" id="JAEFCI010000622">
    <property type="protein sequence ID" value="KAG5463423.1"/>
    <property type="molecule type" value="Genomic_DNA"/>
</dbReference>
<comment type="caution">
    <text evidence="2">The sequence shown here is derived from an EMBL/GenBank/DDBJ whole genome shotgun (WGS) entry which is preliminary data.</text>
</comment>
<dbReference type="InterPro" id="IPR001584">
    <property type="entry name" value="Integrase_cat-core"/>
</dbReference>
<reference evidence="2 3" key="1">
    <citation type="journal article" name="Sci. Rep.">
        <title>Genome-scale phylogenetic analyses confirm Olpidium as the closest living zoosporic fungus to the non-flagellated, terrestrial fungi.</title>
        <authorList>
            <person name="Chang Y."/>
            <person name="Rochon D."/>
            <person name="Sekimoto S."/>
            <person name="Wang Y."/>
            <person name="Chovatia M."/>
            <person name="Sandor L."/>
            <person name="Salamov A."/>
            <person name="Grigoriev I.V."/>
            <person name="Stajich J.E."/>
            <person name="Spatafora J.W."/>
        </authorList>
    </citation>
    <scope>NUCLEOTIDE SEQUENCE [LARGE SCALE GENOMIC DNA]</scope>
    <source>
        <strain evidence="2">S191</strain>
    </source>
</reference>
<dbReference type="InterPro" id="IPR012337">
    <property type="entry name" value="RNaseH-like_sf"/>
</dbReference>
<dbReference type="InterPro" id="IPR036397">
    <property type="entry name" value="RNaseH_sf"/>
</dbReference>
<feature type="domain" description="Integrase catalytic" evidence="1">
    <location>
        <begin position="1"/>
        <end position="120"/>
    </location>
</feature>
<dbReference type="PROSITE" id="PS50994">
    <property type="entry name" value="INTEGRASE"/>
    <property type="match status" value="1"/>
</dbReference>
<proteinExistence type="predicted"/>
<organism evidence="2 3">
    <name type="scientific">Olpidium bornovanus</name>
    <dbReference type="NCBI Taxonomy" id="278681"/>
    <lineage>
        <taxon>Eukaryota</taxon>
        <taxon>Fungi</taxon>
        <taxon>Fungi incertae sedis</taxon>
        <taxon>Olpidiomycota</taxon>
        <taxon>Olpidiomycotina</taxon>
        <taxon>Olpidiomycetes</taxon>
        <taxon>Olpidiales</taxon>
        <taxon>Olpidiaceae</taxon>
        <taxon>Olpidium</taxon>
    </lineage>
</organism>